<organism evidence="1 2">
    <name type="scientific">Endozoicomonas montiporae</name>
    <dbReference type="NCBI Taxonomy" id="1027273"/>
    <lineage>
        <taxon>Bacteria</taxon>
        <taxon>Pseudomonadati</taxon>
        <taxon>Pseudomonadota</taxon>
        <taxon>Gammaproteobacteria</taxon>
        <taxon>Oceanospirillales</taxon>
        <taxon>Endozoicomonadaceae</taxon>
        <taxon>Endozoicomonas</taxon>
    </lineage>
</organism>
<dbReference type="EMBL" id="JOKG01000003">
    <property type="protein sequence ID" value="KEQ13362.1"/>
    <property type="molecule type" value="Genomic_DNA"/>
</dbReference>
<evidence type="ECO:0000313" key="2">
    <source>
        <dbReference type="Proteomes" id="UP000028006"/>
    </source>
</evidence>
<protein>
    <submittedName>
        <fullName evidence="1">Uncharacterized protein</fullName>
    </submittedName>
</protein>
<gene>
    <name evidence="1" type="ORF">GZ77_13185</name>
</gene>
<dbReference type="AlphaFoldDB" id="A0A081N4I9"/>
<keyword evidence="2" id="KW-1185">Reference proteome</keyword>
<dbReference type="Proteomes" id="UP000028006">
    <property type="component" value="Unassembled WGS sequence"/>
</dbReference>
<evidence type="ECO:0000313" key="1">
    <source>
        <dbReference type="EMBL" id="KEQ13362.1"/>
    </source>
</evidence>
<comment type="caution">
    <text evidence="1">The sequence shown here is derived from an EMBL/GenBank/DDBJ whole genome shotgun (WGS) entry which is preliminary data.</text>
</comment>
<sequence>MQAFHRRIDRPKGHTLHIEGVIYNKRYQKGYDNSYNNNHQVVLTRTFILCRMVIIRPDSDE</sequence>
<name>A0A081N4I9_9GAMM</name>
<accession>A0A081N4I9</accession>
<proteinExistence type="predicted"/>
<reference evidence="1 2" key="1">
    <citation type="submission" date="2014-06" db="EMBL/GenBank/DDBJ databases">
        <title>Whole Genome Sequences of Three Symbiotic Endozoicomonas Bacteria.</title>
        <authorList>
            <person name="Neave M.J."/>
            <person name="Apprill A."/>
            <person name="Voolstra C.R."/>
        </authorList>
    </citation>
    <scope>NUCLEOTIDE SEQUENCE [LARGE SCALE GENOMIC DNA]</scope>
    <source>
        <strain evidence="1 2">LMG 24815</strain>
    </source>
</reference>